<dbReference type="InterPro" id="IPR044867">
    <property type="entry name" value="DEUBAD_dom"/>
</dbReference>
<evidence type="ECO:0000313" key="10">
    <source>
        <dbReference type="Proteomes" id="UP000076580"/>
    </source>
</evidence>
<evidence type="ECO:0000256" key="2">
    <source>
        <dbReference type="ARBA" id="ARBA00022723"/>
    </source>
</evidence>
<keyword evidence="3" id="KW-0863">Zinc-finger</keyword>
<dbReference type="AlphaFoldDB" id="A0A151GX71"/>
<keyword evidence="2" id="KW-0479">Metal-binding</keyword>
<dbReference type="GO" id="GO:0008270">
    <property type="term" value="F:zinc ion binding"/>
    <property type="evidence" value="ECO:0007669"/>
    <property type="project" value="UniProtKB-KW"/>
</dbReference>
<keyword evidence="4" id="KW-0862">Zinc</keyword>
<dbReference type="PROSITE" id="PS51916">
    <property type="entry name" value="DEUBAD"/>
    <property type="match status" value="1"/>
</dbReference>
<proteinExistence type="predicted"/>
<dbReference type="STRING" id="98403.A0A151GX71"/>
<comment type="caution">
    <text evidence="9">The sequence shown here is derived from an EMBL/GenBank/DDBJ whole genome shotgun (WGS) entry which is preliminary data.</text>
</comment>
<evidence type="ECO:0000256" key="7">
    <source>
        <dbReference type="ARBA" id="ARBA00023242"/>
    </source>
</evidence>
<keyword evidence="10" id="KW-1185">Reference proteome</keyword>
<evidence type="ECO:0000256" key="6">
    <source>
        <dbReference type="ARBA" id="ARBA00023163"/>
    </source>
</evidence>
<evidence type="ECO:0000256" key="4">
    <source>
        <dbReference type="ARBA" id="ARBA00022833"/>
    </source>
</evidence>
<keyword evidence="7" id="KW-0539">Nucleus</keyword>
<feature type="domain" description="DEUBAD" evidence="8">
    <location>
        <begin position="25"/>
        <end position="138"/>
    </location>
</feature>
<evidence type="ECO:0000256" key="1">
    <source>
        <dbReference type="ARBA" id="ARBA00004123"/>
    </source>
</evidence>
<evidence type="ECO:0000256" key="3">
    <source>
        <dbReference type="ARBA" id="ARBA00022771"/>
    </source>
</evidence>
<protein>
    <recommendedName>
        <fullName evidence="8">DEUBAD domain-containing protein</fullName>
    </recommendedName>
</protein>
<dbReference type="RefSeq" id="XP_040660995.1">
    <property type="nucleotide sequence ID" value="XM_040800112.1"/>
</dbReference>
<dbReference type="Pfam" id="PF13919">
    <property type="entry name" value="ASXH"/>
    <property type="match status" value="1"/>
</dbReference>
<accession>A0A151GX71</accession>
<sequence>MAPRATAKTKKSKKKDAVSALLTCPKSPLAVADLRAILSHPMAWDSLSSEEQAEMLALFPDGKHIIEADGRRRPNFDSLLSDDSFRKGCADFAANISDGRHDDAWLEDAWKAHVRRKRGSFDHHLDATFEKEWNVRLPVDLKARRS</sequence>
<evidence type="ECO:0000313" key="9">
    <source>
        <dbReference type="EMBL" id="KYK61643.1"/>
    </source>
</evidence>
<dbReference type="InterPro" id="IPR028020">
    <property type="entry name" value="ASX_DEUBAD_dom"/>
</dbReference>
<reference evidence="9 10" key="1">
    <citation type="journal article" date="2016" name="Sci. Rep.">
        <title>Insights into Adaptations to a Near-Obligate Nematode Endoparasitic Lifestyle from the Finished Genome of Drechmeria coniospora.</title>
        <authorList>
            <person name="Zhang L."/>
            <person name="Zhou Z."/>
            <person name="Guo Q."/>
            <person name="Fokkens L."/>
            <person name="Miskei M."/>
            <person name="Pocsi I."/>
            <person name="Zhang W."/>
            <person name="Chen M."/>
            <person name="Wang L."/>
            <person name="Sun Y."/>
            <person name="Donzelli B.G."/>
            <person name="Gibson D.M."/>
            <person name="Nelson D.R."/>
            <person name="Luo J.G."/>
            <person name="Rep M."/>
            <person name="Liu H."/>
            <person name="Yang S."/>
            <person name="Wang J."/>
            <person name="Krasnoff S.B."/>
            <person name="Xu Y."/>
            <person name="Molnar I."/>
            <person name="Lin M."/>
        </authorList>
    </citation>
    <scope>NUCLEOTIDE SEQUENCE [LARGE SCALE GENOMIC DNA]</scope>
    <source>
        <strain evidence="9 10">ARSEF 6962</strain>
    </source>
</reference>
<evidence type="ECO:0000259" key="8">
    <source>
        <dbReference type="PROSITE" id="PS51916"/>
    </source>
</evidence>
<keyword evidence="6" id="KW-0804">Transcription</keyword>
<dbReference type="EMBL" id="LAYC01000001">
    <property type="protein sequence ID" value="KYK61643.1"/>
    <property type="molecule type" value="Genomic_DNA"/>
</dbReference>
<comment type="subcellular location">
    <subcellularLocation>
        <location evidence="1">Nucleus</location>
    </subcellularLocation>
</comment>
<dbReference type="InParanoid" id="A0A151GX71"/>
<dbReference type="Proteomes" id="UP000076580">
    <property type="component" value="Chromosome 01"/>
</dbReference>
<name>A0A151GX71_DRECN</name>
<organism evidence="9 10">
    <name type="scientific">Drechmeria coniospora</name>
    <name type="common">Nematophagous fungus</name>
    <name type="synonym">Meria coniospora</name>
    <dbReference type="NCBI Taxonomy" id="98403"/>
    <lineage>
        <taxon>Eukaryota</taxon>
        <taxon>Fungi</taxon>
        <taxon>Dikarya</taxon>
        <taxon>Ascomycota</taxon>
        <taxon>Pezizomycotina</taxon>
        <taxon>Sordariomycetes</taxon>
        <taxon>Hypocreomycetidae</taxon>
        <taxon>Hypocreales</taxon>
        <taxon>Ophiocordycipitaceae</taxon>
        <taxon>Drechmeria</taxon>
    </lineage>
</organism>
<gene>
    <name evidence="9" type="ORF">DCS_02786</name>
</gene>
<keyword evidence="5" id="KW-0805">Transcription regulation</keyword>
<dbReference type="GeneID" id="63715429"/>
<evidence type="ECO:0000256" key="5">
    <source>
        <dbReference type="ARBA" id="ARBA00023015"/>
    </source>
</evidence>
<dbReference type="GO" id="GO:0005634">
    <property type="term" value="C:nucleus"/>
    <property type="evidence" value="ECO:0007669"/>
    <property type="project" value="UniProtKB-SubCell"/>
</dbReference>